<name>A0A0C2N5G7_THEKT</name>
<gene>
    <name evidence="1" type="ORF">RF11_04610</name>
</gene>
<proteinExistence type="predicted"/>
<dbReference type="EMBL" id="JWZT01001718">
    <property type="protein sequence ID" value="KII71565.1"/>
    <property type="molecule type" value="Genomic_DNA"/>
</dbReference>
<evidence type="ECO:0000313" key="1">
    <source>
        <dbReference type="EMBL" id="KII71565.1"/>
    </source>
</evidence>
<keyword evidence="2" id="KW-1185">Reference proteome</keyword>
<evidence type="ECO:0000313" key="2">
    <source>
        <dbReference type="Proteomes" id="UP000031668"/>
    </source>
</evidence>
<reference evidence="1 2" key="1">
    <citation type="journal article" date="2014" name="Genome Biol. Evol.">
        <title>The genome of the myxosporean Thelohanellus kitauei shows adaptations to nutrient acquisition within its fish host.</title>
        <authorList>
            <person name="Yang Y."/>
            <person name="Xiong J."/>
            <person name="Zhou Z."/>
            <person name="Huo F."/>
            <person name="Miao W."/>
            <person name="Ran C."/>
            <person name="Liu Y."/>
            <person name="Zhang J."/>
            <person name="Feng J."/>
            <person name="Wang M."/>
            <person name="Wang M."/>
            <person name="Wang L."/>
            <person name="Yao B."/>
        </authorList>
    </citation>
    <scope>NUCLEOTIDE SEQUENCE [LARGE SCALE GENOMIC DNA]</scope>
    <source>
        <strain evidence="1">Wuqing</strain>
    </source>
</reference>
<sequence length="100" mass="11643">MSLIEWILLCLEECQMKIVPEIRNRPIQPRCSTEITPSDSDGYHQKMLKYKRSNDDMFRRCSITDVSVHPNNTIPLFNLTDYDREDTMTALTTTMMALLG</sequence>
<dbReference type="AlphaFoldDB" id="A0A0C2N5G7"/>
<protein>
    <submittedName>
        <fullName evidence="1">Uncharacterized protein</fullName>
    </submittedName>
</protein>
<accession>A0A0C2N5G7</accession>
<comment type="caution">
    <text evidence="1">The sequence shown here is derived from an EMBL/GenBank/DDBJ whole genome shotgun (WGS) entry which is preliminary data.</text>
</comment>
<dbReference type="Proteomes" id="UP000031668">
    <property type="component" value="Unassembled WGS sequence"/>
</dbReference>
<organism evidence="1 2">
    <name type="scientific">Thelohanellus kitauei</name>
    <name type="common">Myxosporean</name>
    <dbReference type="NCBI Taxonomy" id="669202"/>
    <lineage>
        <taxon>Eukaryota</taxon>
        <taxon>Metazoa</taxon>
        <taxon>Cnidaria</taxon>
        <taxon>Myxozoa</taxon>
        <taxon>Myxosporea</taxon>
        <taxon>Bivalvulida</taxon>
        <taxon>Platysporina</taxon>
        <taxon>Myxobolidae</taxon>
        <taxon>Thelohanellus</taxon>
    </lineage>
</organism>